<evidence type="ECO:0000313" key="1">
    <source>
        <dbReference type="EMBL" id="KAA6387891.1"/>
    </source>
</evidence>
<proteinExistence type="predicted"/>
<comment type="caution">
    <text evidence="1">The sequence shown here is derived from an EMBL/GenBank/DDBJ whole genome shotgun (WGS) entry which is preliminary data.</text>
</comment>
<dbReference type="AlphaFoldDB" id="A0A5J4VYY1"/>
<dbReference type="EMBL" id="SNRW01004201">
    <property type="protein sequence ID" value="KAA6387891.1"/>
    <property type="molecule type" value="Genomic_DNA"/>
</dbReference>
<name>A0A5J4VYY1_9EUKA</name>
<sequence length="259" mass="29148">MSGLEIQSERTSSYRSLLSSRTEANEIHTIIAKLGKLPENELKDSLLQLLFIISSNPEGYPIQGGKLLIQEVVKVFSLQKKSEIQALCINILISFNAKTGQPLQESHIHILCTALLQSIQSMDSDITEGANLSLIQTLKKMKEIRQFLVQRGEFLRKAGEILLLDDNSTSSSLSKSESSDHIKSAVIDILVQLSIYRNLIWDKVETQQLIKVLQTIAGSENQEKDEESIEGKAQQLVEILNQKIQSQRNDTENQSEFKR</sequence>
<evidence type="ECO:0000313" key="2">
    <source>
        <dbReference type="Proteomes" id="UP000324800"/>
    </source>
</evidence>
<accession>A0A5J4VYY1</accession>
<dbReference type="Proteomes" id="UP000324800">
    <property type="component" value="Unassembled WGS sequence"/>
</dbReference>
<organism evidence="1 2">
    <name type="scientific">Streblomastix strix</name>
    <dbReference type="NCBI Taxonomy" id="222440"/>
    <lineage>
        <taxon>Eukaryota</taxon>
        <taxon>Metamonada</taxon>
        <taxon>Preaxostyla</taxon>
        <taxon>Oxymonadida</taxon>
        <taxon>Streblomastigidae</taxon>
        <taxon>Streblomastix</taxon>
    </lineage>
</organism>
<reference evidence="1 2" key="1">
    <citation type="submission" date="2019-03" db="EMBL/GenBank/DDBJ databases">
        <title>Single cell metagenomics reveals metabolic interactions within the superorganism composed of flagellate Streblomastix strix and complex community of Bacteroidetes bacteria on its surface.</title>
        <authorList>
            <person name="Treitli S.C."/>
            <person name="Kolisko M."/>
            <person name="Husnik F."/>
            <person name="Keeling P."/>
            <person name="Hampl V."/>
        </authorList>
    </citation>
    <scope>NUCLEOTIDE SEQUENCE [LARGE SCALE GENOMIC DNA]</scope>
    <source>
        <strain evidence="1">ST1C</strain>
    </source>
</reference>
<gene>
    <name evidence="1" type="ORF">EZS28_016586</name>
</gene>
<protein>
    <submittedName>
        <fullName evidence="1">Uncharacterized protein</fullName>
    </submittedName>
</protein>